<dbReference type="Gramene" id="ESR33550">
    <property type="protein sequence ID" value="ESR33550"/>
    <property type="gene ID" value="CICLE_v100057101mg"/>
</dbReference>
<dbReference type="InParanoid" id="V4S415"/>
<evidence type="ECO:0000313" key="2">
    <source>
        <dbReference type="Proteomes" id="UP000030687"/>
    </source>
</evidence>
<dbReference type="Proteomes" id="UP000030687">
    <property type="component" value="Unassembled WGS sequence"/>
</dbReference>
<dbReference type="EMBL" id="KI537036">
    <property type="protein sequence ID" value="ESR33550.1"/>
    <property type="molecule type" value="Genomic_DNA"/>
</dbReference>
<dbReference type="KEGG" id="cic:CICLE_v100057101m"/>
<protein>
    <submittedName>
        <fullName evidence="1">Uncharacterized protein</fullName>
    </submittedName>
</protein>
<sequence>GWWSPMFFTASIASAKCFFRHISRKNTLTQARRNVSRHYDLASLEKSSRKEAN</sequence>
<dbReference type="AlphaFoldDB" id="V4S415"/>
<feature type="non-terminal residue" evidence="1">
    <location>
        <position position="1"/>
    </location>
</feature>
<accession>V4S415</accession>
<reference evidence="1 2" key="1">
    <citation type="submission" date="2013-10" db="EMBL/GenBank/DDBJ databases">
        <authorList>
            <consortium name="International Citrus Genome Consortium"/>
            <person name="Jenkins J."/>
            <person name="Schmutz J."/>
            <person name="Prochnik S."/>
            <person name="Rokhsar D."/>
            <person name="Gmitter F."/>
            <person name="Ollitrault P."/>
            <person name="Machado M."/>
            <person name="Talon M."/>
            <person name="Wincker P."/>
            <person name="Jaillon O."/>
            <person name="Morgante M."/>
        </authorList>
    </citation>
    <scope>NUCLEOTIDE SEQUENCE</scope>
    <source>
        <strain evidence="2">cv. Clemenules</strain>
    </source>
</reference>
<keyword evidence="2" id="KW-1185">Reference proteome</keyword>
<evidence type="ECO:0000313" key="1">
    <source>
        <dbReference type="EMBL" id="ESR33550.1"/>
    </source>
</evidence>
<gene>
    <name evidence="1" type="ORF">CICLE_v100057101mg</name>
</gene>
<proteinExistence type="predicted"/>
<dbReference type="STRING" id="85681.V4S415"/>
<name>V4S415_CITCL</name>
<organism evidence="1 2">
    <name type="scientific">Citrus clementina</name>
    <name type="common">Clementine</name>
    <name type="synonym">Citrus deliciosa x Citrus sinensis</name>
    <dbReference type="NCBI Taxonomy" id="85681"/>
    <lineage>
        <taxon>Eukaryota</taxon>
        <taxon>Viridiplantae</taxon>
        <taxon>Streptophyta</taxon>
        <taxon>Embryophyta</taxon>
        <taxon>Tracheophyta</taxon>
        <taxon>Spermatophyta</taxon>
        <taxon>Magnoliopsida</taxon>
        <taxon>eudicotyledons</taxon>
        <taxon>Gunneridae</taxon>
        <taxon>Pentapetalae</taxon>
        <taxon>rosids</taxon>
        <taxon>malvids</taxon>
        <taxon>Sapindales</taxon>
        <taxon>Rutaceae</taxon>
        <taxon>Aurantioideae</taxon>
        <taxon>Citrus</taxon>
    </lineage>
</organism>